<feature type="compositionally biased region" description="Polar residues" evidence="1">
    <location>
        <begin position="121"/>
        <end position="143"/>
    </location>
</feature>
<comment type="caution">
    <text evidence="2">The sequence shown here is derived from an EMBL/GenBank/DDBJ whole genome shotgun (WGS) entry which is preliminary data.</text>
</comment>
<proteinExistence type="predicted"/>
<reference evidence="2 3" key="1">
    <citation type="journal article" date="2019" name="Int. J. Syst. Evol. Microbiol.">
        <title>The Global Catalogue of Microorganisms (GCM) 10K type strain sequencing project: providing services to taxonomists for standard genome sequencing and annotation.</title>
        <authorList>
            <consortium name="The Broad Institute Genomics Platform"/>
            <consortium name="The Broad Institute Genome Sequencing Center for Infectious Disease"/>
            <person name="Wu L."/>
            <person name="Ma J."/>
        </authorList>
    </citation>
    <scope>NUCLEOTIDE SEQUENCE [LARGE SCALE GENOMIC DNA]</scope>
    <source>
        <strain evidence="2 3">JCM 16343</strain>
    </source>
</reference>
<gene>
    <name evidence="2" type="ORF">GCM10009129_10420</name>
</gene>
<name>A0ABN0VR12_9GAMM</name>
<evidence type="ECO:0000256" key="1">
    <source>
        <dbReference type="SAM" id="MobiDB-lite"/>
    </source>
</evidence>
<organism evidence="2 3">
    <name type="scientific">Psychrobacter aestuarii</name>
    <dbReference type="NCBI Taxonomy" id="556327"/>
    <lineage>
        <taxon>Bacteria</taxon>
        <taxon>Pseudomonadati</taxon>
        <taxon>Pseudomonadota</taxon>
        <taxon>Gammaproteobacteria</taxon>
        <taxon>Moraxellales</taxon>
        <taxon>Moraxellaceae</taxon>
        <taxon>Psychrobacter</taxon>
    </lineage>
</organism>
<dbReference type="Proteomes" id="UP001501787">
    <property type="component" value="Unassembled WGS sequence"/>
</dbReference>
<feature type="region of interest" description="Disordered" evidence="1">
    <location>
        <begin position="115"/>
        <end position="143"/>
    </location>
</feature>
<sequence>MMPYRPIDAVFVHPEQRCYIIYDRGALWQLPRMKIDSSAWLRRKPYKGNTKSLYLSRSQRIHDPQLVRRLRTLNLPTAVRGITLSRFELWWETHGFEWSKQTVLAGASPLAVHEDRDSDVLTKSNPDRPQSMATSQNTTAADTSDNAIDIFEDMLEELKKDLFH</sequence>
<evidence type="ECO:0000313" key="2">
    <source>
        <dbReference type="EMBL" id="GAA0315073.1"/>
    </source>
</evidence>
<dbReference type="EMBL" id="BAAAFR010000001">
    <property type="protein sequence ID" value="GAA0315073.1"/>
    <property type="molecule type" value="Genomic_DNA"/>
</dbReference>
<dbReference type="RefSeq" id="WP_227691379.1">
    <property type="nucleotide sequence ID" value="NZ_BAAAFR010000001.1"/>
</dbReference>
<accession>A0ABN0VR12</accession>
<evidence type="ECO:0008006" key="4">
    <source>
        <dbReference type="Google" id="ProtNLM"/>
    </source>
</evidence>
<keyword evidence="3" id="KW-1185">Reference proteome</keyword>
<protein>
    <recommendedName>
        <fullName evidence="4">Transposase</fullName>
    </recommendedName>
</protein>
<evidence type="ECO:0000313" key="3">
    <source>
        <dbReference type="Proteomes" id="UP001501787"/>
    </source>
</evidence>